<feature type="transmembrane region" description="Helical" evidence="1">
    <location>
        <begin position="68"/>
        <end position="92"/>
    </location>
</feature>
<organism evidence="2 3">
    <name type="scientific">Reticulomyxa filosa</name>
    <dbReference type="NCBI Taxonomy" id="46433"/>
    <lineage>
        <taxon>Eukaryota</taxon>
        <taxon>Sar</taxon>
        <taxon>Rhizaria</taxon>
        <taxon>Retaria</taxon>
        <taxon>Foraminifera</taxon>
        <taxon>Monothalamids</taxon>
        <taxon>Reticulomyxidae</taxon>
        <taxon>Reticulomyxa</taxon>
    </lineage>
</organism>
<feature type="transmembrane region" description="Helical" evidence="1">
    <location>
        <begin position="304"/>
        <end position="327"/>
    </location>
</feature>
<feature type="transmembrane region" description="Helical" evidence="1">
    <location>
        <begin position="144"/>
        <end position="166"/>
    </location>
</feature>
<sequence>MLKTMPRNIVFFYSCALCFQMKNLNNSEIFSCVPPLPQKEFWKRQKKKQWLYSPLLFSSDRQGMGANIVLIILYGLTVLIFLSYVGGCIYFIWEIKKNQNSLVLNKRRTYPLVYLTLVCGSALILAYLIPITHKFFQLSPATGVVFHVLQTFTGLSWIYSLVLRVITQAREQCKWYELIDDKIPKNMFLQNERTYGNVKYVGVRVLGLVIISTLLSIPTSLLPKTTWVWLRLVALFFYGLCQLIPWLAVFLLAVNIPKSEDPYFIREEIQRIFVCVVLQISTILIILSVEGLDSNDSNGSSRQIMLYVFYVLVSHCLAFFLFVNMYVMSSWVVSTLKKRNLLGFEVDSTPDINELNKWHTDEVLKTQQKSEFSLEEVLSQSFGFDLLMRQMSDQLCHGVYICIYVY</sequence>
<feature type="transmembrane region" description="Helical" evidence="1">
    <location>
        <begin position="201"/>
        <end position="222"/>
    </location>
</feature>
<dbReference type="AlphaFoldDB" id="X6NG72"/>
<reference evidence="2 3" key="1">
    <citation type="journal article" date="2013" name="Curr. Biol.">
        <title>The Genome of the Foraminiferan Reticulomyxa filosa.</title>
        <authorList>
            <person name="Glockner G."/>
            <person name="Hulsmann N."/>
            <person name="Schleicher M."/>
            <person name="Noegel A.A."/>
            <person name="Eichinger L."/>
            <person name="Gallinger C."/>
            <person name="Pawlowski J."/>
            <person name="Sierra R."/>
            <person name="Euteneuer U."/>
            <person name="Pillet L."/>
            <person name="Moustafa A."/>
            <person name="Platzer M."/>
            <person name="Groth M."/>
            <person name="Szafranski K."/>
            <person name="Schliwa M."/>
        </authorList>
    </citation>
    <scope>NUCLEOTIDE SEQUENCE [LARGE SCALE GENOMIC DNA]</scope>
</reference>
<dbReference type="EMBL" id="ASPP01009290">
    <property type="protein sequence ID" value="ETO24337.1"/>
    <property type="molecule type" value="Genomic_DNA"/>
</dbReference>
<proteinExistence type="predicted"/>
<feature type="non-terminal residue" evidence="2">
    <location>
        <position position="406"/>
    </location>
</feature>
<evidence type="ECO:0000313" key="3">
    <source>
        <dbReference type="Proteomes" id="UP000023152"/>
    </source>
</evidence>
<evidence type="ECO:0000313" key="2">
    <source>
        <dbReference type="EMBL" id="ETO24337.1"/>
    </source>
</evidence>
<evidence type="ECO:0000256" key="1">
    <source>
        <dbReference type="SAM" id="Phobius"/>
    </source>
</evidence>
<dbReference type="Proteomes" id="UP000023152">
    <property type="component" value="Unassembled WGS sequence"/>
</dbReference>
<gene>
    <name evidence="2" type="ORF">RFI_12819</name>
</gene>
<feature type="transmembrane region" description="Helical" evidence="1">
    <location>
        <begin position="228"/>
        <end position="252"/>
    </location>
</feature>
<comment type="caution">
    <text evidence="2">The sequence shown here is derived from an EMBL/GenBank/DDBJ whole genome shotgun (WGS) entry which is preliminary data.</text>
</comment>
<name>X6NG72_RETFI</name>
<keyword evidence="1" id="KW-0812">Transmembrane</keyword>
<keyword evidence="1" id="KW-1133">Transmembrane helix</keyword>
<protein>
    <submittedName>
        <fullName evidence="2">Uncharacterized protein</fullName>
    </submittedName>
</protein>
<feature type="transmembrane region" description="Helical" evidence="1">
    <location>
        <begin position="272"/>
        <end position="292"/>
    </location>
</feature>
<feature type="transmembrane region" description="Helical" evidence="1">
    <location>
        <begin position="112"/>
        <end position="132"/>
    </location>
</feature>
<keyword evidence="3" id="KW-1185">Reference proteome</keyword>
<accession>X6NG72</accession>
<keyword evidence="1" id="KW-0472">Membrane</keyword>